<keyword evidence="1" id="KW-0732">Signal</keyword>
<dbReference type="AlphaFoldDB" id="A0A1J4MHN0"/>
<evidence type="ECO:0000256" key="1">
    <source>
        <dbReference type="SAM" id="SignalP"/>
    </source>
</evidence>
<comment type="caution">
    <text evidence="2">The sequence shown here is derived from an EMBL/GenBank/DDBJ whole genome shotgun (WGS) entry which is preliminary data.</text>
</comment>
<gene>
    <name evidence="2" type="ORF">cubi_03540</name>
</gene>
<dbReference type="OrthoDB" id="343063at2759"/>
<proteinExistence type="predicted"/>
<name>A0A1J4MHN0_9CRYT</name>
<dbReference type="VEuPathDB" id="CryptoDB:cubi_03540"/>
<organism evidence="2 3">
    <name type="scientific">Cryptosporidium ubiquitum</name>
    <dbReference type="NCBI Taxonomy" id="857276"/>
    <lineage>
        <taxon>Eukaryota</taxon>
        <taxon>Sar</taxon>
        <taxon>Alveolata</taxon>
        <taxon>Apicomplexa</taxon>
        <taxon>Conoidasida</taxon>
        <taxon>Coccidia</taxon>
        <taxon>Eucoccidiorida</taxon>
        <taxon>Eimeriorina</taxon>
        <taxon>Cryptosporidiidae</taxon>
        <taxon>Cryptosporidium</taxon>
    </lineage>
</organism>
<evidence type="ECO:0000313" key="3">
    <source>
        <dbReference type="Proteomes" id="UP000186176"/>
    </source>
</evidence>
<accession>A0A1J4MHN0</accession>
<evidence type="ECO:0000313" key="2">
    <source>
        <dbReference type="EMBL" id="OII73742.1"/>
    </source>
</evidence>
<sequence length="332" mass="38347">MFNMKLLFFFELFCIISIFCTTNDYVLSSNVNIIKEINDFSNGELKDPSYNSSEKLSEAIASIKIIPVNGEETEDENLIYDSGSNYFDIESGINKKKLINFKSFPSFEDEFGSEIKSEENYILIETKKKKQLGPIDETESNRNDRNYKSNDSDSEFNNKFIIYKLEPNFVNNSAASSQETKVLLSDNIITKKELSYGQELLFFEGNNYLPTEKITRKYPSYYPYINPFIPIESRETENKNEIQNIALSPIILKIKPAQTLGNQSNEDETIISNFNKKKINQDKNNLKESFLYSTLKYEQVNSQNGNFVSKFKFISNSFILNNPNNSTTIEKK</sequence>
<protein>
    <submittedName>
        <fullName evidence="2">Uncharacterized protein</fullName>
    </submittedName>
</protein>
<dbReference type="GeneID" id="39980332"/>
<dbReference type="EMBL" id="LRBP01000014">
    <property type="protein sequence ID" value="OII73742.1"/>
    <property type="molecule type" value="Genomic_DNA"/>
</dbReference>
<feature type="signal peptide" evidence="1">
    <location>
        <begin position="1"/>
        <end position="28"/>
    </location>
</feature>
<keyword evidence="3" id="KW-1185">Reference proteome</keyword>
<reference evidence="2 3" key="1">
    <citation type="submission" date="2016-10" db="EMBL/GenBank/DDBJ databases">
        <title>Reductive evolution of mitochondrial metabolism and differential evolution of invasion-related proteins in Cryptosporidium.</title>
        <authorList>
            <person name="Liu S."/>
            <person name="Roellig D.M."/>
            <person name="Guo Y."/>
            <person name="Li N."/>
            <person name="Frace M.A."/>
            <person name="Tang K."/>
            <person name="Zhang L."/>
            <person name="Feng Y."/>
            <person name="Xiao L."/>
        </authorList>
    </citation>
    <scope>NUCLEOTIDE SEQUENCE [LARGE SCALE GENOMIC DNA]</scope>
    <source>
        <strain evidence="2">39726</strain>
    </source>
</reference>
<dbReference type="Proteomes" id="UP000186176">
    <property type="component" value="Unassembled WGS sequence"/>
</dbReference>
<feature type="chain" id="PRO_5009630292" evidence="1">
    <location>
        <begin position="29"/>
        <end position="332"/>
    </location>
</feature>
<dbReference type="RefSeq" id="XP_028874997.1">
    <property type="nucleotide sequence ID" value="XM_029020553.1"/>
</dbReference>